<dbReference type="Proteomes" id="UP000254424">
    <property type="component" value="Unassembled WGS sequence"/>
</dbReference>
<keyword evidence="1" id="KW-0472">Membrane</keyword>
<keyword evidence="1" id="KW-1133">Transmembrane helix</keyword>
<feature type="transmembrane region" description="Helical" evidence="1">
    <location>
        <begin position="64"/>
        <end position="85"/>
    </location>
</feature>
<dbReference type="AlphaFoldDB" id="A0A380ZB81"/>
<dbReference type="RefSeq" id="WP_004288845.1">
    <property type="nucleotide sequence ID" value="NZ_CABKNQ010000020.1"/>
</dbReference>
<protein>
    <submittedName>
        <fullName evidence="2">Transmembrane protein</fullName>
    </submittedName>
</protein>
<name>A0A380ZB81_9BACE</name>
<feature type="transmembrane region" description="Helical" evidence="1">
    <location>
        <begin position="194"/>
        <end position="215"/>
    </location>
</feature>
<evidence type="ECO:0000313" key="3">
    <source>
        <dbReference type="Proteomes" id="UP000254424"/>
    </source>
</evidence>
<evidence type="ECO:0000256" key="1">
    <source>
        <dbReference type="SAM" id="Phobius"/>
    </source>
</evidence>
<accession>A0A380ZB81</accession>
<feature type="transmembrane region" description="Helical" evidence="1">
    <location>
        <begin position="227"/>
        <end position="245"/>
    </location>
</feature>
<dbReference type="EMBL" id="UFSX01000002">
    <property type="protein sequence ID" value="SUV43911.1"/>
    <property type="molecule type" value="Genomic_DNA"/>
</dbReference>
<sequence length="253" mass="28676">MMEKGEFSVLFHSYRELREAVAVNGFYSLVAGLIIATFIFKLLDMANDMIKEEKGFNAKHFFELGREYIFCSALIAILPLLLGWLEAIFAMGADKVVESIGGKYNSDNIWRATLLGDLENMVEEGSWNVAGTIFTHILTSQVGTLFALAYDYITTLFLATRYVILLLLEIVSPVAIACLYNKDLRNSFFVWAKNLFGCYMLYPAFVVVSVFSDLIVKNYIQQDSWPIWIMLFFSIILKTSLLAAAKATVNKWL</sequence>
<dbReference type="GeneID" id="93071919"/>
<evidence type="ECO:0000313" key="2">
    <source>
        <dbReference type="EMBL" id="SUV43911.1"/>
    </source>
</evidence>
<dbReference type="OrthoDB" id="1046693at2"/>
<gene>
    <name evidence="2" type="ORF">NCTC11155_03320</name>
</gene>
<dbReference type="STRING" id="483216.BACEGG_00565"/>
<proteinExistence type="predicted"/>
<reference evidence="2 3" key="1">
    <citation type="submission" date="2018-06" db="EMBL/GenBank/DDBJ databases">
        <authorList>
            <consortium name="Pathogen Informatics"/>
            <person name="Doyle S."/>
        </authorList>
    </citation>
    <scope>NUCLEOTIDE SEQUENCE [LARGE SCALE GENOMIC DNA]</scope>
    <source>
        <strain evidence="2 3">NCTC11155</strain>
    </source>
</reference>
<feature type="transmembrane region" description="Helical" evidence="1">
    <location>
        <begin position="162"/>
        <end position="182"/>
    </location>
</feature>
<organism evidence="2 3">
    <name type="scientific">Bacteroides eggerthii</name>
    <dbReference type="NCBI Taxonomy" id="28111"/>
    <lineage>
        <taxon>Bacteria</taxon>
        <taxon>Pseudomonadati</taxon>
        <taxon>Bacteroidota</taxon>
        <taxon>Bacteroidia</taxon>
        <taxon>Bacteroidales</taxon>
        <taxon>Bacteroidaceae</taxon>
        <taxon>Bacteroides</taxon>
    </lineage>
</organism>
<keyword evidence="1 2" id="KW-0812">Transmembrane</keyword>
<feature type="transmembrane region" description="Helical" evidence="1">
    <location>
        <begin position="20"/>
        <end position="43"/>
    </location>
</feature>
<feature type="transmembrane region" description="Helical" evidence="1">
    <location>
        <begin position="127"/>
        <end position="150"/>
    </location>
</feature>